<keyword evidence="5 7" id="KW-1133">Transmembrane helix</keyword>
<dbReference type="PANTHER" id="PTHR31485:SF33">
    <property type="entry name" value="PEPTIDYL SERINE ALPHA-GALACTOSYLTRANSFERASE"/>
    <property type="match status" value="1"/>
</dbReference>
<feature type="domain" description="Hydroxyproline O-arabinosyltransferase-like" evidence="9">
    <location>
        <begin position="29"/>
        <end position="257"/>
    </location>
</feature>
<sequence>MEKVWILMMLTMMGIANIEGAKKVSWRVHTLFSVECQNYFDWQTVGLMNSYRKSKQPGPITRLLSCTDEEKKNYKGMHLAPTFLVPSMSRHPRTGDWYPAINKPAGVLHWLKHSKEAKNVDWVVVLDADMIIRGPILPWELGAEKGRPVAAYYGYLRGCDNILAKLHTKNPDLCDKVGGLLAFHIDDLRRFAPLWLSKTEEVREDREHWSTNITGDIYGEGWISEMYGYSFGAAEIGLRHKINDNLMIYPGYVPREGIEPILLHYGLPFSVANWSFSKADHDEDDIVYNCGRLFPQPPYPREVLQLELDHNRRRGLFISIECINIINEGLLLQHGANGCPKPAWSKYLSFLKSKSFAELTKPKYVNAATLKMMEKEATEANIDHYDAGKPHPKIHTVFSTECTTYFDWQTVGLMHSFRLSGQPGNITRLLSCSDEDLRKYKGHDLAPTHYVPSMSRHPLTGDWYPAINKPAAVLHWLNHANIDAEYIVILDADMIMRGPITPWEFKASRGHPVSTPYDYLIGCDNELAKLHTSHPEACDKVGGVIIMHIDDLRKFAMLWLHKTEEVRADRAHYARNITGDIYESGWISEMYGYSFGAAELKLRHTISNEILIYPGYVPSLNVNYRVFHYGLRFSVGNWSFDKANWREVDMVNKCWSKFPDPPEPSTLDQAIQENVRRDTLSIECAKTLNEALELHHKKKCPSADSLLISKGDEKREESGTKKIDNTDVSIDSITNRVTTNHSEELVSVQKDEIPSSFRFWVVFLWAFSGFGFIVVVVVYSGHRRQRTRMKHHSRRRRSLASGFMDINGRDRHGRDVDL</sequence>
<comment type="subcellular location">
    <subcellularLocation>
        <location evidence="1">Membrane</location>
        <topology evidence="1">Single-pass membrane protein</topology>
    </subcellularLocation>
</comment>
<dbReference type="GO" id="GO:0016757">
    <property type="term" value="F:glycosyltransferase activity"/>
    <property type="evidence" value="ECO:0007669"/>
    <property type="project" value="UniProtKB-KW"/>
</dbReference>
<evidence type="ECO:0000256" key="6">
    <source>
        <dbReference type="ARBA" id="ARBA00023136"/>
    </source>
</evidence>
<dbReference type="GeneID" id="101492930"/>
<proteinExistence type="predicted"/>
<dbReference type="RefSeq" id="XP_004489568.1">
    <property type="nucleotide sequence ID" value="XM_004489511.3"/>
</dbReference>
<dbReference type="AlphaFoldDB" id="A0A1S2XHS9"/>
<evidence type="ECO:0000256" key="1">
    <source>
        <dbReference type="ARBA" id="ARBA00004167"/>
    </source>
</evidence>
<feature type="chain" id="PRO_5010380124" evidence="8">
    <location>
        <begin position="21"/>
        <end position="818"/>
    </location>
</feature>
<gene>
    <name evidence="11" type="primary">LOC101492930</name>
</gene>
<keyword evidence="6 7" id="KW-0472">Membrane</keyword>
<organism evidence="10 11">
    <name type="scientific">Cicer arietinum</name>
    <name type="common">Chickpea</name>
    <name type="synonym">Garbanzo</name>
    <dbReference type="NCBI Taxonomy" id="3827"/>
    <lineage>
        <taxon>Eukaryota</taxon>
        <taxon>Viridiplantae</taxon>
        <taxon>Streptophyta</taxon>
        <taxon>Embryophyta</taxon>
        <taxon>Tracheophyta</taxon>
        <taxon>Spermatophyta</taxon>
        <taxon>Magnoliopsida</taxon>
        <taxon>eudicotyledons</taxon>
        <taxon>Gunneridae</taxon>
        <taxon>Pentapetalae</taxon>
        <taxon>rosids</taxon>
        <taxon>fabids</taxon>
        <taxon>Fabales</taxon>
        <taxon>Fabaceae</taxon>
        <taxon>Papilionoideae</taxon>
        <taxon>50 kb inversion clade</taxon>
        <taxon>NPAAA clade</taxon>
        <taxon>Hologalegina</taxon>
        <taxon>IRL clade</taxon>
        <taxon>Cicereae</taxon>
        <taxon>Cicer</taxon>
    </lineage>
</organism>
<dbReference type="Pfam" id="PF23452">
    <property type="entry name" value="HPAT"/>
    <property type="match status" value="2"/>
</dbReference>
<keyword evidence="3" id="KW-0808">Transferase</keyword>
<keyword evidence="10" id="KW-1185">Reference proteome</keyword>
<dbReference type="OrthoDB" id="2015991at2759"/>
<evidence type="ECO:0000313" key="10">
    <source>
        <dbReference type="Proteomes" id="UP000087171"/>
    </source>
</evidence>
<evidence type="ECO:0000259" key="9">
    <source>
        <dbReference type="Pfam" id="PF23452"/>
    </source>
</evidence>
<keyword evidence="8" id="KW-0732">Signal</keyword>
<evidence type="ECO:0000313" key="11">
    <source>
        <dbReference type="RefSeq" id="XP_004489568.1"/>
    </source>
</evidence>
<evidence type="ECO:0000256" key="4">
    <source>
        <dbReference type="ARBA" id="ARBA00022692"/>
    </source>
</evidence>
<dbReference type="KEGG" id="cam:101492930"/>
<reference evidence="11" key="2">
    <citation type="submission" date="2025-08" db="UniProtKB">
        <authorList>
            <consortium name="RefSeq"/>
        </authorList>
    </citation>
    <scope>IDENTIFICATION</scope>
    <source>
        <tissue evidence="11">Etiolated seedlings</tissue>
    </source>
</reference>
<dbReference type="InterPro" id="IPR056508">
    <property type="entry name" value="HPAT-like"/>
</dbReference>
<evidence type="ECO:0000256" key="3">
    <source>
        <dbReference type="ARBA" id="ARBA00022679"/>
    </source>
</evidence>
<protein>
    <submittedName>
        <fullName evidence="11">Peptidyl serine alpha-galactosyltransferase-like</fullName>
    </submittedName>
</protein>
<dbReference type="PaxDb" id="3827-XP_004489568.1"/>
<dbReference type="InterPro" id="IPR044845">
    <property type="entry name" value="HPAT/SRGT1-like"/>
</dbReference>
<feature type="domain" description="Hydroxyproline O-arabinosyltransferase-like" evidence="9">
    <location>
        <begin position="395"/>
        <end position="663"/>
    </location>
</feature>
<feature type="transmembrane region" description="Helical" evidence="7">
    <location>
        <begin position="757"/>
        <end position="780"/>
    </location>
</feature>
<dbReference type="Proteomes" id="UP000087171">
    <property type="component" value="Chromosome Ca2"/>
</dbReference>
<dbReference type="eggNOG" id="ENOG502QQG8">
    <property type="taxonomic scope" value="Eukaryota"/>
</dbReference>
<evidence type="ECO:0000256" key="7">
    <source>
        <dbReference type="SAM" id="Phobius"/>
    </source>
</evidence>
<reference evidence="10" key="1">
    <citation type="journal article" date="2013" name="Nat. Biotechnol.">
        <title>Draft genome sequence of chickpea (Cicer arietinum) provides a resource for trait improvement.</title>
        <authorList>
            <person name="Varshney R.K."/>
            <person name="Song C."/>
            <person name="Saxena R.K."/>
            <person name="Azam S."/>
            <person name="Yu S."/>
            <person name="Sharpe A.G."/>
            <person name="Cannon S."/>
            <person name="Baek J."/>
            <person name="Rosen B.D."/>
            <person name="Tar'an B."/>
            <person name="Millan T."/>
            <person name="Zhang X."/>
            <person name="Ramsay L.D."/>
            <person name="Iwata A."/>
            <person name="Wang Y."/>
            <person name="Nelson W."/>
            <person name="Farmer A.D."/>
            <person name="Gaur P.M."/>
            <person name="Soderlund C."/>
            <person name="Penmetsa R.V."/>
            <person name="Xu C."/>
            <person name="Bharti A.K."/>
            <person name="He W."/>
            <person name="Winter P."/>
            <person name="Zhao S."/>
            <person name="Hane J.K."/>
            <person name="Carrasquilla-Garcia N."/>
            <person name="Condie J.A."/>
            <person name="Upadhyaya H.D."/>
            <person name="Luo M.C."/>
            <person name="Thudi M."/>
            <person name="Gowda C.L."/>
            <person name="Singh N.P."/>
            <person name="Lichtenzveig J."/>
            <person name="Gali K.K."/>
            <person name="Rubio J."/>
            <person name="Nadarajan N."/>
            <person name="Dolezel J."/>
            <person name="Bansal K.C."/>
            <person name="Xu X."/>
            <person name="Edwards D."/>
            <person name="Zhang G."/>
            <person name="Kahl G."/>
            <person name="Gil J."/>
            <person name="Singh K.B."/>
            <person name="Datta S.K."/>
            <person name="Jackson S.A."/>
            <person name="Wang J."/>
            <person name="Cook D.R."/>
        </authorList>
    </citation>
    <scope>NUCLEOTIDE SEQUENCE [LARGE SCALE GENOMIC DNA]</scope>
    <source>
        <strain evidence="10">cv. CDC Frontier</strain>
    </source>
</reference>
<evidence type="ECO:0000256" key="2">
    <source>
        <dbReference type="ARBA" id="ARBA00022676"/>
    </source>
</evidence>
<evidence type="ECO:0000256" key="8">
    <source>
        <dbReference type="SAM" id="SignalP"/>
    </source>
</evidence>
<keyword evidence="4 7" id="KW-0812">Transmembrane</keyword>
<accession>A0A1S2XHS9</accession>
<name>A0A1S2XHS9_CICAR</name>
<dbReference type="PANTHER" id="PTHR31485">
    <property type="entry name" value="PEPTIDYL SERINE ALPHA-GALACTOSYLTRANSFERASE"/>
    <property type="match status" value="1"/>
</dbReference>
<dbReference type="STRING" id="3827.A0A1S2XHS9"/>
<evidence type="ECO:0000256" key="5">
    <source>
        <dbReference type="ARBA" id="ARBA00022989"/>
    </source>
</evidence>
<dbReference type="GO" id="GO:0016020">
    <property type="term" value="C:membrane"/>
    <property type="evidence" value="ECO:0007669"/>
    <property type="project" value="UniProtKB-SubCell"/>
</dbReference>
<feature type="signal peptide" evidence="8">
    <location>
        <begin position="1"/>
        <end position="20"/>
    </location>
</feature>
<keyword evidence="2" id="KW-0328">Glycosyltransferase</keyword>